<gene>
    <name evidence="4" type="ORF">EKO04_005408</name>
</gene>
<evidence type="ECO:0000259" key="3">
    <source>
        <dbReference type="Pfam" id="PF24883"/>
    </source>
</evidence>
<dbReference type="AlphaFoldDB" id="A0A8H7MIX3"/>
<keyword evidence="5" id="KW-1185">Reference proteome</keyword>
<dbReference type="SMART" id="SM00248">
    <property type="entry name" value="ANK"/>
    <property type="match status" value="4"/>
</dbReference>
<keyword evidence="1" id="KW-0677">Repeat</keyword>
<dbReference type="OrthoDB" id="416222at2759"/>
<name>A0A8H7MIX3_9PLEO</name>
<dbReference type="PROSITE" id="PS50088">
    <property type="entry name" value="ANK_REPEAT"/>
    <property type="match status" value="1"/>
</dbReference>
<keyword evidence="2" id="KW-0040">ANK repeat</keyword>
<dbReference type="Gene3D" id="1.25.40.20">
    <property type="entry name" value="Ankyrin repeat-containing domain"/>
    <property type="match status" value="1"/>
</dbReference>
<dbReference type="InterPro" id="IPR029058">
    <property type="entry name" value="AB_hydrolase_fold"/>
</dbReference>
<dbReference type="InterPro" id="IPR036770">
    <property type="entry name" value="Ankyrin_rpt-contain_sf"/>
</dbReference>
<dbReference type="InterPro" id="IPR052374">
    <property type="entry name" value="SERAC1"/>
</dbReference>
<comment type="caution">
    <text evidence="4">The sequence shown here is derived from an EMBL/GenBank/DDBJ whole genome shotgun (WGS) entry which is preliminary data.</text>
</comment>
<feature type="repeat" description="ANK" evidence="2">
    <location>
        <begin position="1005"/>
        <end position="1037"/>
    </location>
</feature>
<evidence type="ECO:0000256" key="2">
    <source>
        <dbReference type="PROSITE-ProRule" id="PRU00023"/>
    </source>
</evidence>
<feature type="domain" description="Nephrocystin 3-like N-terminal" evidence="3">
    <location>
        <begin position="407"/>
        <end position="591"/>
    </location>
</feature>
<sequence>MLKVIRTRLGGSDLGSGWSSGGLAASAWVLCPMTADPMLSRVFAISSAALRFSDLCTSQITSKLARRCYERDSHVTEDDTGLKVLHEPSSTDDSVVDIVAIHGLGAHPRYSWCKHVDTEDGRREVNWLEADDMLPAVAKNARIMQYGYESAWFGKDAMQMKVRWLADDLLDALKWSREDHPFRPLIFIAHCFGGLPVLKALLEAKNNPQEWEGIFASTTGVIFFGTPFRGTLALGQMQMLEAALREYPSDQIQAGVFQTIEPESEVLQDLVLQFGRTRDLQNPASIMCFYEQKTSNVGRIVGGQDRTTYVVNEQSGCLDHSVGIKRKGLARTHFKMNKFGSPSEQDFRKVLEVVKKMVNDSNELMLLRAQDCNIDIKRIDIRACKLALHSAEALARPETIETFPLPEWLSRDDQFKKWSSPSHNLETNHALLTLRGNPATGKSILVKATAEWMEQAGAVVLSHHFRRWRDDEVVTRPLIEEFYCSILFQLLEMSGHTPYSICQSWHDALLRDQFSVPWTIAQLRATIFEIILTRSKTGSIAFRLFIDGLDACRHNSNSEPESKEPLEVLGFVESLLSKSHEFGLDIRVCISRRHIPDYENIEPSGLAIVVEENIGPAVDSFIKSRLHKIKLHQGVKVILYHKMIRYYTREFYWPKLVMDNIASSSQRKRPSEILKIVDEELDKLAVSLPQDENGKPYTRLIGDSVALEQFQNAPLFEQDLMRAAPYASTPPKGVPESDGMIMLQIVIEARRLLTLDEFRLALPFVRDIEFDNIERWENSAEGWHPEAVETFESHIREASQALIEVDRSTGACAVVRTMHRVVPKFLRSQVNAAIGQTFSKPRCNRRLLGICLRALDFCPCTKKDEFSFISYAEEAWIYHARDCGTLLTLADIPNFLRDCSGPKAVSVITRLISKMKKAGRIEGGVLSDNEGMLVLTATVGCTRLLELHLETCATCRRYCSDFSNLLYRRALYFATLQCHVGTLSRLLQKPFRGDINSLSKASGSFESTLLYDACVAGNLEVVKLLLDEGADPTTPSSDFYVYPLHVSIEYGHSDLIPSLTRFKTFDQFTLRGRNGRTALHCAIESDQKSSKLKTLRTTLEHAPEEPELLELVNDEGENATQLAGRMANSGAAAGEEVEAELREFCHKVQRSQENRAAIPVSLDFFWA</sequence>
<dbReference type="Pfam" id="PF00023">
    <property type="entry name" value="Ank"/>
    <property type="match status" value="1"/>
</dbReference>
<dbReference type="SUPFAM" id="SSF53474">
    <property type="entry name" value="alpha/beta-Hydrolases"/>
    <property type="match status" value="1"/>
</dbReference>
<dbReference type="PROSITE" id="PS50297">
    <property type="entry name" value="ANK_REP_REGION"/>
    <property type="match status" value="1"/>
</dbReference>
<dbReference type="EMBL" id="RZGK01000009">
    <property type="protein sequence ID" value="KAF9696370.1"/>
    <property type="molecule type" value="Genomic_DNA"/>
</dbReference>
<evidence type="ECO:0000313" key="4">
    <source>
        <dbReference type="EMBL" id="KAF9696370.1"/>
    </source>
</evidence>
<dbReference type="Gene3D" id="3.40.50.1820">
    <property type="entry name" value="alpha/beta hydrolase"/>
    <property type="match status" value="1"/>
</dbReference>
<proteinExistence type="predicted"/>
<dbReference type="InterPro" id="IPR002110">
    <property type="entry name" value="Ankyrin_rpt"/>
</dbReference>
<protein>
    <recommendedName>
        <fullName evidence="3">Nephrocystin 3-like N-terminal domain-containing protein</fullName>
    </recommendedName>
</protein>
<dbReference type="PANTHER" id="PTHR48182:SF3">
    <property type="entry name" value="DUF676 DOMAIN-CONTAINING PROTEIN"/>
    <property type="match status" value="1"/>
</dbReference>
<dbReference type="InterPro" id="IPR056884">
    <property type="entry name" value="NPHP3-like_N"/>
</dbReference>
<dbReference type="Proteomes" id="UP000651452">
    <property type="component" value="Unassembled WGS sequence"/>
</dbReference>
<reference evidence="4" key="2">
    <citation type="submission" date="2020-09" db="EMBL/GenBank/DDBJ databases">
        <title>Reference genome assembly for Australian Ascochyta lentis isolate Al4.</title>
        <authorList>
            <person name="Lee R.C."/>
            <person name="Farfan-Caceres L.M."/>
            <person name="Debler J.W."/>
            <person name="Williams A.H."/>
            <person name="Henares B.M."/>
        </authorList>
    </citation>
    <scope>NUCLEOTIDE SEQUENCE</scope>
    <source>
        <strain evidence="4">Al4</strain>
    </source>
</reference>
<evidence type="ECO:0000256" key="1">
    <source>
        <dbReference type="ARBA" id="ARBA00022737"/>
    </source>
</evidence>
<dbReference type="Pfam" id="PF24883">
    <property type="entry name" value="NPHP3_N"/>
    <property type="match status" value="1"/>
</dbReference>
<organism evidence="4 5">
    <name type="scientific">Ascochyta lentis</name>
    <dbReference type="NCBI Taxonomy" id="205686"/>
    <lineage>
        <taxon>Eukaryota</taxon>
        <taxon>Fungi</taxon>
        <taxon>Dikarya</taxon>
        <taxon>Ascomycota</taxon>
        <taxon>Pezizomycotina</taxon>
        <taxon>Dothideomycetes</taxon>
        <taxon>Pleosporomycetidae</taxon>
        <taxon>Pleosporales</taxon>
        <taxon>Pleosporineae</taxon>
        <taxon>Didymellaceae</taxon>
        <taxon>Ascochyta</taxon>
    </lineage>
</organism>
<evidence type="ECO:0000313" key="5">
    <source>
        <dbReference type="Proteomes" id="UP000651452"/>
    </source>
</evidence>
<accession>A0A8H7MIX3</accession>
<dbReference type="SUPFAM" id="SSF48403">
    <property type="entry name" value="Ankyrin repeat"/>
    <property type="match status" value="1"/>
</dbReference>
<dbReference type="PANTHER" id="PTHR48182">
    <property type="entry name" value="PROTEIN SERAC1"/>
    <property type="match status" value="1"/>
</dbReference>
<reference evidence="4" key="1">
    <citation type="submission" date="2018-12" db="EMBL/GenBank/DDBJ databases">
        <authorList>
            <person name="Syme R.A."/>
            <person name="Farfan-Caceres L."/>
            <person name="Lichtenzveig J."/>
        </authorList>
    </citation>
    <scope>NUCLEOTIDE SEQUENCE</scope>
    <source>
        <strain evidence="4">Al4</strain>
    </source>
</reference>